<dbReference type="InterPro" id="IPR048469">
    <property type="entry name" value="YchJ-like_M"/>
</dbReference>
<dbReference type="PANTHER" id="PTHR33747">
    <property type="entry name" value="UPF0225 PROTEIN SCO1677"/>
    <property type="match status" value="1"/>
</dbReference>
<dbReference type="PANTHER" id="PTHR33747:SF1">
    <property type="entry name" value="ADENYLATE CYCLASE-ASSOCIATED CAP C-TERMINAL DOMAIN-CONTAINING PROTEIN"/>
    <property type="match status" value="1"/>
</dbReference>
<protein>
    <recommendedName>
        <fullName evidence="2">UPF0225 protein EHSB41UT_04374</fullName>
    </recommendedName>
</protein>
<dbReference type="Pfam" id="PF02810">
    <property type="entry name" value="SEC-C"/>
    <property type="match status" value="2"/>
</dbReference>
<evidence type="ECO:0000256" key="2">
    <source>
        <dbReference type="HAMAP-Rule" id="MF_00612"/>
    </source>
</evidence>
<feature type="domain" description="YchJ-like middle NTF2-like" evidence="3">
    <location>
        <begin position="39"/>
        <end position="139"/>
    </location>
</feature>
<dbReference type="InterPro" id="IPR032710">
    <property type="entry name" value="NTF2-like_dom_sf"/>
</dbReference>
<reference evidence="4 5" key="1">
    <citation type="submission" date="2017-03" db="EMBL/GenBank/DDBJ databases">
        <authorList>
            <person name="Afonso C.L."/>
            <person name="Miller P.J."/>
            <person name="Scott M.A."/>
            <person name="Spackman E."/>
            <person name="Goraichik I."/>
            <person name="Dimitrov K.M."/>
            <person name="Suarez D.L."/>
            <person name="Swayne D.E."/>
        </authorList>
    </citation>
    <scope>NUCLEOTIDE SEQUENCE [LARGE SCALE GENOMIC DNA]</scope>
    <source>
        <strain evidence="4">SB41UT1</strain>
    </source>
</reference>
<dbReference type="OrthoDB" id="21421at2"/>
<dbReference type="RefSeq" id="WP_087112994.1">
    <property type="nucleotide sequence ID" value="NZ_CBCSCN010000016.1"/>
</dbReference>
<evidence type="ECO:0000313" key="5">
    <source>
        <dbReference type="Proteomes" id="UP000196573"/>
    </source>
</evidence>
<evidence type="ECO:0000259" key="3">
    <source>
        <dbReference type="Pfam" id="PF17775"/>
    </source>
</evidence>
<dbReference type="SUPFAM" id="SSF103642">
    <property type="entry name" value="Sec-C motif"/>
    <property type="match status" value="1"/>
</dbReference>
<dbReference type="Pfam" id="PF17775">
    <property type="entry name" value="YchJ_M-like"/>
    <property type="match status" value="1"/>
</dbReference>
<dbReference type="NCBIfam" id="NF002449">
    <property type="entry name" value="PRK01617.1"/>
    <property type="match status" value="1"/>
</dbReference>
<dbReference type="NCBIfam" id="NF002486">
    <property type="entry name" value="PRK01752.1"/>
    <property type="match status" value="1"/>
</dbReference>
<organism evidence="4 5">
    <name type="scientific">Parendozoicomonas haliclonae</name>
    <dbReference type="NCBI Taxonomy" id="1960125"/>
    <lineage>
        <taxon>Bacteria</taxon>
        <taxon>Pseudomonadati</taxon>
        <taxon>Pseudomonadota</taxon>
        <taxon>Gammaproteobacteria</taxon>
        <taxon>Oceanospirillales</taxon>
        <taxon>Endozoicomonadaceae</taxon>
        <taxon>Parendozoicomonas</taxon>
    </lineage>
</organism>
<dbReference type="EMBL" id="FWPT01000013">
    <property type="protein sequence ID" value="SMA50563.1"/>
    <property type="molecule type" value="Genomic_DNA"/>
</dbReference>
<dbReference type="InterPro" id="IPR004027">
    <property type="entry name" value="SEC_C_motif"/>
</dbReference>
<gene>
    <name evidence="4" type="ORF">EHSB41UT_04374</name>
</gene>
<accession>A0A1X7AQY9</accession>
<evidence type="ECO:0000313" key="4">
    <source>
        <dbReference type="EMBL" id="SMA50563.1"/>
    </source>
</evidence>
<dbReference type="Proteomes" id="UP000196573">
    <property type="component" value="Unassembled WGS sequence"/>
</dbReference>
<sequence length="169" mass="19275">MPQTISPDASCLCGSQKTYAECCQPFHHGFHNKEALPQTAKQLMRSRYCAWALGMVDYIFDTTWPKQQAGLSRKDLQDWADRTAWQELIIVDTAAGQAGDKEGEVEFKARFRLPPVEKIHEHHERSRFVHEDDRWFFVDPTLPVRSATTVGRNDPCPCGSGKKYKKCCG</sequence>
<proteinExistence type="inferred from homology"/>
<evidence type="ECO:0000256" key="1">
    <source>
        <dbReference type="ARBA" id="ARBA00010839"/>
    </source>
</evidence>
<name>A0A1X7AQY9_9GAMM</name>
<keyword evidence="5" id="KW-1185">Reference proteome</keyword>
<dbReference type="Gene3D" id="3.10.450.50">
    <property type="match status" value="1"/>
</dbReference>
<dbReference type="HAMAP" id="MF_00612">
    <property type="entry name" value="UPF0225"/>
    <property type="match status" value="1"/>
</dbReference>
<comment type="similarity">
    <text evidence="1 2">Belongs to the UPF0225 family.</text>
</comment>
<dbReference type="InterPro" id="IPR023006">
    <property type="entry name" value="YchJ-like"/>
</dbReference>
<dbReference type="AlphaFoldDB" id="A0A1X7AQY9"/>
<dbReference type="SUPFAM" id="SSF54427">
    <property type="entry name" value="NTF2-like"/>
    <property type="match status" value="1"/>
</dbReference>